<gene>
    <name evidence="1" type="ORF">KSP40_PGU021164</name>
</gene>
<protein>
    <submittedName>
        <fullName evidence="1">Uncharacterized protein</fullName>
    </submittedName>
</protein>
<comment type="caution">
    <text evidence="1">The sequence shown here is derived from an EMBL/GenBank/DDBJ whole genome shotgun (WGS) entry which is preliminary data.</text>
</comment>
<accession>A0ABR2MXH2</accession>
<sequence>MMVFTASSKNTLDPTVIRSGRLDVQIHFPLCDFTAFTMADRWRSWSRKEGALAVEVSGSGVDAGGRAVSPL</sequence>
<reference evidence="1 2" key="1">
    <citation type="journal article" date="2022" name="Nat. Plants">
        <title>Genomes of leafy and leafless Platanthera orchids illuminate the evolution of mycoheterotrophy.</title>
        <authorList>
            <person name="Li M.H."/>
            <person name="Liu K.W."/>
            <person name="Li Z."/>
            <person name="Lu H.C."/>
            <person name="Ye Q.L."/>
            <person name="Zhang D."/>
            <person name="Wang J.Y."/>
            <person name="Li Y.F."/>
            <person name="Zhong Z.M."/>
            <person name="Liu X."/>
            <person name="Yu X."/>
            <person name="Liu D.K."/>
            <person name="Tu X.D."/>
            <person name="Liu B."/>
            <person name="Hao Y."/>
            <person name="Liao X.Y."/>
            <person name="Jiang Y.T."/>
            <person name="Sun W.H."/>
            <person name="Chen J."/>
            <person name="Chen Y.Q."/>
            <person name="Ai Y."/>
            <person name="Zhai J.W."/>
            <person name="Wu S.S."/>
            <person name="Zhou Z."/>
            <person name="Hsiao Y.Y."/>
            <person name="Wu W.L."/>
            <person name="Chen Y.Y."/>
            <person name="Lin Y.F."/>
            <person name="Hsu J.L."/>
            <person name="Li C.Y."/>
            <person name="Wang Z.W."/>
            <person name="Zhao X."/>
            <person name="Zhong W.Y."/>
            <person name="Ma X.K."/>
            <person name="Ma L."/>
            <person name="Huang J."/>
            <person name="Chen G.Z."/>
            <person name="Huang M.Z."/>
            <person name="Huang L."/>
            <person name="Peng D.H."/>
            <person name="Luo Y.B."/>
            <person name="Zou S.Q."/>
            <person name="Chen S.P."/>
            <person name="Lan S."/>
            <person name="Tsai W.C."/>
            <person name="Van de Peer Y."/>
            <person name="Liu Z.J."/>
        </authorList>
    </citation>
    <scope>NUCLEOTIDE SEQUENCE [LARGE SCALE GENOMIC DNA]</scope>
    <source>
        <strain evidence="1">Lor288</strain>
    </source>
</reference>
<keyword evidence="2" id="KW-1185">Reference proteome</keyword>
<name>A0ABR2MXH2_9ASPA</name>
<dbReference type="EMBL" id="JBBWWR010000004">
    <property type="protein sequence ID" value="KAK8967598.1"/>
    <property type="molecule type" value="Genomic_DNA"/>
</dbReference>
<evidence type="ECO:0000313" key="2">
    <source>
        <dbReference type="Proteomes" id="UP001412067"/>
    </source>
</evidence>
<dbReference type="Proteomes" id="UP001412067">
    <property type="component" value="Unassembled WGS sequence"/>
</dbReference>
<organism evidence="1 2">
    <name type="scientific">Platanthera guangdongensis</name>
    <dbReference type="NCBI Taxonomy" id="2320717"/>
    <lineage>
        <taxon>Eukaryota</taxon>
        <taxon>Viridiplantae</taxon>
        <taxon>Streptophyta</taxon>
        <taxon>Embryophyta</taxon>
        <taxon>Tracheophyta</taxon>
        <taxon>Spermatophyta</taxon>
        <taxon>Magnoliopsida</taxon>
        <taxon>Liliopsida</taxon>
        <taxon>Asparagales</taxon>
        <taxon>Orchidaceae</taxon>
        <taxon>Orchidoideae</taxon>
        <taxon>Orchideae</taxon>
        <taxon>Orchidinae</taxon>
        <taxon>Platanthera</taxon>
    </lineage>
</organism>
<proteinExistence type="predicted"/>
<evidence type="ECO:0000313" key="1">
    <source>
        <dbReference type="EMBL" id="KAK8967598.1"/>
    </source>
</evidence>